<feature type="compositionally biased region" description="Basic and acidic residues" evidence="1">
    <location>
        <begin position="145"/>
        <end position="161"/>
    </location>
</feature>
<proteinExistence type="predicted"/>
<reference evidence="3" key="1">
    <citation type="submission" date="2017-01" db="EMBL/GenBank/DDBJ databases">
        <authorList>
            <person name="Wang Y."/>
            <person name="White M."/>
            <person name="Kvist S."/>
            <person name="Moncalvo J.-M."/>
        </authorList>
    </citation>
    <scope>NUCLEOTIDE SEQUENCE [LARGE SCALE GENOMIC DNA]</scope>
    <source>
        <strain evidence="3">ID-206-W2</strain>
    </source>
</reference>
<gene>
    <name evidence="2" type="ORF">AYI69_g1349</name>
</gene>
<keyword evidence="3" id="KW-1185">Reference proteome</keyword>
<evidence type="ECO:0000313" key="2">
    <source>
        <dbReference type="EMBL" id="OMJ29159.1"/>
    </source>
</evidence>
<evidence type="ECO:0000313" key="3">
    <source>
        <dbReference type="Proteomes" id="UP000187429"/>
    </source>
</evidence>
<dbReference type="AlphaFoldDB" id="A0A1R1YQI5"/>
<feature type="compositionally biased region" description="Polar residues" evidence="1">
    <location>
        <begin position="162"/>
        <end position="186"/>
    </location>
</feature>
<evidence type="ECO:0000256" key="1">
    <source>
        <dbReference type="SAM" id="MobiDB-lite"/>
    </source>
</evidence>
<dbReference type="OrthoDB" id="5533032at2759"/>
<comment type="caution">
    <text evidence="2">The sequence shown here is derived from an EMBL/GenBank/DDBJ whole genome shotgun (WGS) entry which is preliminary data.</text>
</comment>
<organism evidence="2 3">
    <name type="scientific">Smittium culicis</name>
    <dbReference type="NCBI Taxonomy" id="133412"/>
    <lineage>
        <taxon>Eukaryota</taxon>
        <taxon>Fungi</taxon>
        <taxon>Fungi incertae sedis</taxon>
        <taxon>Zoopagomycota</taxon>
        <taxon>Kickxellomycotina</taxon>
        <taxon>Harpellomycetes</taxon>
        <taxon>Harpellales</taxon>
        <taxon>Legeriomycetaceae</taxon>
        <taxon>Smittium</taxon>
    </lineage>
</organism>
<sequence length="186" mass="20177">MNIKGSKTEDFADTTGFGVDVAGSISNSGDDKRLFHFSDSGIEPPPNSYAASYMRDSMKKSNFINIQNAPILEEGWNAPPNTPAVSSKLNSYVGTKNIGNTQSLSTDKQNPVFGSFIDRKLASFSNISNPVNSYSQENVASASSQHDKNLAKQFDKKHEELNNSVKSTNSSDSASFKKTNQGKHSI</sequence>
<accession>A0A1R1YQI5</accession>
<feature type="region of interest" description="Disordered" evidence="1">
    <location>
        <begin position="136"/>
        <end position="186"/>
    </location>
</feature>
<protein>
    <submittedName>
        <fullName evidence="2">Uncharacterized protein</fullName>
    </submittedName>
</protein>
<name>A0A1R1YQI5_9FUNG</name>
<dbReference type="Proteomes" id="UP000187429">
    <property type="component" value="Unassembled WGS sequence"/>
</dbReference>
<dbReference type="EMBL" id="LSSM01000360">
    <property type="protein sequence ID" value="OMJ29159.1"/>
    <property type="molecule type" value="Genomic_DNA"/>
</dbReference>